<evidence type="ECO:0000256" key="4">
    <source>
        <dbReference type="SAM" id="SignalP"/>
    </source>
</evidence>
<dbReference type="InterPro" id="IPR056861">
    <property type="entry name" value="HMCN1-like_VWA"/>
</dbReference>
<comment type="caution">
    <text evidence="7">The sequence shown here is derived from an EMBL/GenBank/DDBJ whole genome shotgun (WGS) entry which is preliminary data.</text>
</comment>
<sequence>MSTVFFFFFLILNSCYAFDAGFLDLKPSVRKDEDTTHYEITVCALCRVTIDYLQSVYKIDTKYLEVKFNVTNGQCDKNLVYDIVSILTNSQQIGVNPWQYATTIRTIASSNTKTDLKEVFKSESHFDSETFLGGSKLVMKRYEATVDSVLKADDYDQARKTFGEMLHTLQDFYSHSNYIELEYTSPSDVLGQRLFQKEEYAPVDMRTCISCQGVDCQTKPNLDVNILKNKLLTTGYFIPKGLGTIIGKKPKGKCSHGGFFDGSATNEPIGGINKDKLDSVHGHLHYQAAEMAYKATRKILNEFRQVIGDEAFGLFLTLKKNLNSLIISIDTACSMADYTELAKEISINIVKQYGQLEYAPHNYILITFNSNKAEIMVNSRNPNDLTIAIENLKTCEKKNSTDGELYYHSLVEGLKQCEYASVIYTFTDSIAKDAYLKHQVRALLRNKRAVVYSFMGEQIKRRIFNNIDPLDENNNDFDFASISGGLTFPININDRIVISEFILRRLEWTRLQTIFISKSKSISTRFYVDSSINELYLDISSMGEITNINQIQLRKPDNSLYILTDNVIHSKHLYMWKILQPNVGVWSLITGNLSQEFDYDIQIHSKTNRICSSTLQKQFESDKDSNGYTQLTTEPLIDSNLIILTTCENVQYTNVTISLIDQFGYIITNYLPFQSDQLGILTNIRIPQQQFRIQTIITLANGEKIQRIEKQVISPTIFTIELNDQPYIISQGETIQMNYTIKSALSKKVTVRLQIIDTLKIISNDGIIKDLTFINQTSGMSLITLSKDYKEKLITDLVIFTITTQDNQTNKYSYENDEIVSVYLETNLASSTKTINYLTISFLLLNLFLKETNH</sequence>
<evidence type="ECO:0008006" key="10">
    <source>
        <dbReference type="Google" id="ProtNLM"/>
    </source>
</evidence>
<evidence type="ECO:0000313" key="9">
    <source>
        <dbReference type="Proteomes" id="UP000663845"/>
    </source>
</evidence>
<dbReference type="Pfam" id="PF25107">
    <property type="entry name" value="VWA7_N"/>
    <property type="match status" value="1"/>
</dbReference>
<dbReference type="PANTHER" id="PTHR14905">
    <property type="entry name" value="NG37"/>
    <property type="match status" value="1"/>
</dbReference>
<evidence type="ECO:0000256" key="1">
    <source>
        <dbReference type="ARBA" id="ARBA00004613"/>
    </source>
</evidence>
<evidence type="ECO:0000259" key="6">
    <source>
        <dbReference type="Pfam" id="PF25107"/>
    </source>
</evidence>
<reference evidence="7" key="1">
    <citation type="submission" date="2021-02" db="EMBL/GenBank/DDBJ databases">
        <authorList>
            <person name="Nowell W R."/>
        </authorList>
    </citation>
    <scope>NUCLEOTIDE SEQUENCE</scope>
</reference>
<feature type="domain" description="Hemicentin-1-like von Willebrand factor A" evidence="5">
    <location>
        <begin position="324"/>
        <end position="490"/>
    </location>
</feature>
<dbReference type="Proteomes" id="UP000663845">
    <property type="component" value="Unassembled WGS sequence"/>
</dbReference>
<dbReference type="EMBL" id="CAJOAZ010002305">
    <property type="protein sequence ID" value="CAF3915950.1"/>
    <property type="molecule type" value="Genomic_DNA"/>
</dbReference>
<feature type="domain" description="VWA7 N-terminal" evidence="6">
    <location>
        <begin position="94"/>
        <end position="312"/>
    </location>
</feature>
<dbReference type="PANTHER" id="PTHR14905:SF7">
    <property type="entry name" value="VON WILLEBRAND FACTOR A DOMAIN-CONTAINING PROTEIN 7"/>
    <property type="match status" value="1"/>
</dbReference>
<evidence type="ECO:0000256" key="3">
    <source>
        <dbReference type="ARBA" id="ARBA00022729"/>
    </source>
</evidence>
<keyword evidence="2" id="KW-0964">Secreted</keyword>
<protein>
    <recommendedName>
        <fullName evidence="10">VWFA domain-containing protein</fullName>
    </recommendedName>
</protein>
<feature type="signal peptide" evidence="4">
    <location>
        <begin position="1"/>
        <end position="17"/>
    </location>
</feature>
<accession>A0A814MIV5</accession>
<organism evidence="7 9">
    <name type="scientific">Adineta steineri</name>
    <dbReference type="NCBI Taxonomy" id="433720"/>
    <lineage>
        <taxon>Eukaryota</taxon>
        <taxon>Metazoa</taxon>
        <taxon>Spiralia</taxon>
        <taxon>Gnathifera</taxon>
        <taxon>Rotifera</taxon>
        <taxon>Eurotatoria</taxon>
        <taxon>Bdelloidea</taxon>
        <taxon>Adinetida</taxon>
        <taxon>Adinetidae</taxon>
        <taxon>Adineta</taxon>
    </lineage>
</organism>
<evidence type="ECO:0000313" key="8">
    <source>
        <dbReference type="EMBL" id="CAF3915950.1"/>
    </source>
</evidence>
<dbReference type="Pfam" id="PF25106">
    <property type="entry name" value="VWA_4"/>
    <property type="match status" value="1"/>
</dbReference>
<evidence type="ECO:0000313" key="7">
    <source>
        <dbReference type="EMBL" id="CAF1080377.1"/>
    </source>
</evidence>
<dbReference type="Proteomes" id="UP000663844">
    <property type="component" value="Unassembled WGS sequence"/>
</dbReference>
<comment type="subcellular location">
    <subcellularLocation>
        <location evidence="1">Secreted</location>
    </subcellularLocation>
</comment>
<dbReference type="EMBL" id="CAJNOG010000212">
    <property type="protein sequence ID" value="CAF1080377.1"/>
    <property type="molecule type" value="Genomic_DNA"/>
</dbReference>
<feature type="chain" id="PRO_5036410496" description="VWFA domain-containing protein" evidence="4">
    <location>
        <begin position="18"/>
        <end position="854"/>
    </location>
</feature>
<evidence type="ECO:0000256" key="2">
    <source>
        <dbReference type="ARBA" id="ARBA00022525"/>
    </source>
</evidence>
<proteinExistence type="predicted"/>
<dbReference type="AlphaFoldDB" id="A0A814MIV5"/>
<keyword evidence="3 4" id="KW-0732">Signal</keyword>
<dbReference type="InterPro" id="IPR052577">
    <property type="entry name" value="VWA7"/>
</dbReference>
<dbReference type="InterPro" id="IPR056862">
    <property type="entry name" value="VWA7_N"/>
</dbReference>
<name>A0A814MIV5_9BILA</name>
<evidence type="ECO:0000259" key="5">
    <source>
        <dbReference type="Pfam" id="PF25106"/>
    </source>
</evidence>
<gene>
    <name evidence="7" type="ORF">JYZ213_LOCUS20258</name>
    <name evidence="8" type="ORF">OXD698_LOCUS24746</name>
</gene>